<evidence type="ECO:0000313" key="3">
    <source>
        <dbReference type="EMBL" id="OBZ88567.1"/>
    </source>
</evidence>
<name>A0A1C7NHI5_9FUNG</name>
<sequence length="69" mass="7852">MSAVTKFYAQVFGIGAALGAGMEVMLIKSNYYQMLAASEAKQRMKELQQEQEDNERFNRIKSQSQEKEA</sequence>
<dbReference type="OrthoDB" id="1845550at2759"/>
<evidence type="ECO:0000256" key="2">
    <source>
        <dbReference type="SAM" id="Phobius"/>
    </source>
</evidence>
<dbReference type="Proteomes" id="UP000093000">
    <property type="component" value="Unassembled WGS sequence"/>
</dbReference>
<reference evidence="3 4" key="1">
    <citation type="submission" date="2016-03" db="EMBL/GenBank/DDBJ databases">
        <title>Choanephora cucurbitarum.</title>
        <authorList>
            <person name="Min B."/>
            <person name="Park H."/>
            <person name="Park J.-H."/>
            <person name="Shin H.-D."/>
            <person name="Choi I.-G."/>
        </authorList>
    </citation>
    <scope>NUCLEOTIDE SEQUENCE [LARGE SCALE GENOMIC DNA]</scope>
    <source>
        <strain evidence="3 4">KUS-F28377</strain>
    </source>
</reference>
<keyword evidence="4" id="KW-1185">Reference proteome</keyword>
<dbReference type="AlphaFoldDB" id="A0A1C7NHI5"/>
<dbReference type="InParanoid" id="A0A1C7NHI5"/>
<keyword evidence="2" id="KW-1133">Transmembrane helix</keyword>
<dbReference type="EMBL" id="LUGH01000144">
    <property type="protein sequence ID" value="OBZ88567.1"/>
    <property type="molecule type" value="Genomic_DNA"/>
</dbReference>
<protein>
    <submittedName>
        <fullName evidence="3">Uncharacterized protein</fullName>
    </submittedName>
</protein>
<feature type="transmembrane region" description="Helical" evidence="2">
    <location>
        <begin position="6"/>
        <end position="27"/>
    </location>
</feature>
<organism evidence="3 4">
    <name type="scientific">Choanephora cucurbitarum</name>
    <dbReference type="NCBI Taxonomy" id="101091"/>
    <lineage>
        <taxon>Eukaryota</taxon>
        <taxon>Fungi</taxon>
        <taxon>Fungi incertae sedis</taxon>
        <taxon>Mucoromycota</taxon>
        <taxon>Mucoromycotina</taxon>
        <taxon>Mucoromycetes</taxon>
        <taxon>Mucorales</taxon>
        <taxon>Mucorineae</taxon>
        <taxon>Choanephoraceae</taxon>
        <taxon>Choanephoroideae</taxon>
        <taxon>Choanephora</taxon>
    </lineage>
</organism>
<accession>A0A1C7NHI5</accession>
<evidence type="ECO:0000256" key="1">
    <source>
        <dbReference type="SAM" id="MobiDB-lite"/>
    </source>
</evidence>
<proteinExistence type="predicted"/>
<feature type="region of interest" description="Disordered" evidence="1">
    <location>
        <begin position="43"/>
        <end position="69"/>
    </location>
</feature>
<gene>
    <name evidence="3" type="ORF">A0J61_03388</name>
</gene>
<evidence type="ECO:0000313" key="4">
    <source>
        <dbReference type="Proteomes" id="UP000093000"/>
    </source>
</evidence>
<keyword evidence="2" id="KW-0812">Transmembrane</keyword>
<comment type="caution">
    <text evidence="3">The sequence shown here is derived from an EMBL/GenBank/DDBJ whole genome shotgun (WGS) entry which is preliminary data.</text>
</comment>
<keyword evidence="2" id="KW-0472">Membrane</keyword>